<keyword evidence="11" id="KW-1185">Reference proteome</keyword>
<dbReference type="PROSITE" id="PS01046">
    <property type="entry name" value="LON_SER"/>
    <property type="match status" value="1"/>
</dbReference>
<evidence type="ECO:0000256" key="2">
    <source>
        <dbReference type="ARBA" id="ARBA00022741"/>
    </source>
</evidence>
<dbReference type="OrthoDB" id="2411602at2759"/>
<dbReference type="GO" id="GO:0016887">
    <property type="term" value="F:ATP hydrolysis activity"/>
    <property type="evidence" value="ECO:0007669"/>
    <property type="project" value="UniProtKB-UniRule"/>
</dbReference>
<dbReference type="eggNOG" id="KOG2004">
    <property type="taxonomic scope" value="Eukaryota"/>
</dbReference>
<protein>
    <recommendedName>
        <fullName evidence="6">Lon protease homolog 2, peroxisomal</fullName>
        <ecNumber evidence="6">3.4.21.-</ecNumber>
    </recommendedName>
</protein>
<comment type="caution">
    <text evidence="6">Lacks conserved residue(s) required for the propagation of feature annotation.</text>
</comment>
<dbReference type="GO" id="GO:0005782">
    <property type="term" value="C:peroxisomal matrix"/>
    <property type="evidence" value="ECO:0007669"/>
    <property type="project" value="UniProtKB-SubCell"/>
</dbReference>
<dbReference type="SUPFAM" id="SSF54211">
    <property type="entry name" value="Ribosomal protein S5 domain 2-like"/>
    <property type="match status" value="1"/>
</dbReference>
<dbReference type="HOGENOM" id="CLU_004109_4_0_1"/>
<dbReference type="InterPro" id="IPR008268">
    <property type="entry name" value="Peptidase_S16_AS"/>
</dbReference>
<name>G8JNK9_ERECY</name>
<dbReference type="Pfam" id="PF22667">
    <property type="entry name" value="Lon_lid"/>
    <property type="match status" value="1"/>
</dbReference>
<dbReference type="Gene3D" id="3.30.230.10">
    <property type="match status" value="1"/>
</dbReference>
<feature type="region of interest" description="Disordered" evidence="8">
    <location>
        <begin position="353"/>
        <end position="386"/>
    </location>
</feature>
<evidence type="ECO:0000256" key="4">
    <source>
        <dbReference type="ARBA" id="ARBA00022825"/>
    </source>
</evidence>
<comment type="similarity">
    <text evidence="6 7">Belongs to the peptidase S16 family.</text>
</comment>
<dbReference type="HAMAP" id="MF_03121">
    <property type="entry name" value="lonp2_euk"/>
    <property type="match status" value="1"/>
</dbReference>
<comment type="function">
    <text evidence="6">ATP-dependent serine protease that mediates the selective degradation of misfolded and unassembled polypeptides in the peroxisomal matrix. Necessary for type 2 peroxisome targeting signal (PTS2)-containing protein processing and facilitates peroxisome matrix protein import.</text>
</comment>
<dbReference type="InterPro" id="IPR027417">
    <property type="entry name" value="P-loop_NTPase"/>
</dbReference>
<accession>G8JNK9</accession>
<dbReference type="InParanoid" id="G8JNK9"/>
<dbReference type="SMART" id="SM00382">
    <property type="entry name" value="AAA"/>
    <property type="match status" value="1"/>
</dbReference>
<evidence type="ECO:0000259" key="9">
    <source>
        <dbReference type="PROSITE" id="PS51786"/>
    </source>
</evidence>
<keyword evidence="1 6" id="KW-0645">Protease</keyword>
<organism evidence="10 11">
    <name type="scientific">Eremothecium cymbalariae (strain CBS 270.75 / DBVPG 7215 / KCTC 17166 / NRRL Y-17582)</name>
    <name type="common">Yeast</name>
    <dbReference type="NCBI Taxonomy" id="931890"/>
    <lineage>
        <taxon>Eukaryota</taxon>
        <taxon>Fungi</taxon>
        <taxon>Dikarya</taxon>
        <taxon>Ascomycota</taxon>
        <taxon>Saccharomycotina</taxon>
        <taxon>Saccharomycetes</taxon>
        <taxon>Saccharomycetales</taxon>
        <taxon>Saccharomycetaceae</taxon>
        <taxon>Eremothecium</taxon>
    </lineage>
</organism>
<dbReference type="InterPro" id="IPR027065">
    <property type="entry name" value="Lon_Prtase"/>
</dbReference>
<evidence type="ECO:0000256" key="3">
    <source>
        <dbReference type="ARBA" id="ARBA00022801"/>
    </source>
</evidence>
<keyword evidence="5" id="KW-0067">ATP-binding</keyword>
<keyword evidence="3 6" id="KW-0378">Hydrolase</keyword>
<dbReference type="OMA" id="RCMNPVI"/>
<evidence type="ECO:0000313" key="11">
    <source>
        <dbReference type="Proteomes" id="UP000006790"/>
    </source>
</evidence>
<evidence type="ECO:0000256" key="6">
    <source>
        <dbReference type="HAMAP-Rule" id="MF_03121"/>
    </source>
</evidence>
<dbReference type="InterPro" id="IPR014721">
    <property type="entry name" value="Ribsml_uS5_D2-typ_fold_subgr"/>
</dbReference>
<evidence type="ECO:0000256" key="5">
    <source>
        <dbReference type="ARBA" id="ARBA00022840"/>
    </source>
</evidence>
<keyword evidence="4 6" id="KW-0720">Serine protease</keyword>
<evidence type="ECO:0000256" key="7">
    <source>
        <dbReference type="PROSITE-ProRule" id="PRU01122"/>
    </source>
</evidence>
<sequence length="1027" mass="114271">MVSSMIDKKGQLKLDKVPCFSLYDMQNLVPLPGIFYSVKLTKQNGTKLLQGLKAEPGFENHDLLKNINIDDITRTRELDDSVMMSMRVFQDNSYMVKDKKSPSIYICLIPAADHSIGCISVISEVQFEGLSCTITFRLLARAVIDQPVLNMKNELWYSPVTVLDDLKLISSWNQKQLDISKYGVFDSFNKLDASIEDFKERYKTSIKQPITESGRALLISPLANFLYVYLKKSQFSRLWETLKIMCAGISAKKPGKQTVLDFMALMDLVIAVLPTTVPQKLQFLGATDPSLRITKFVEELVNFNEIFVALHRSSEYLGRHYACATDLEKAKFLANHFKSLNLYIDDMKNNNSDRAMMRGSKSPEKSSRQGVLGTPPDKSAQGSFGNGDGDGDDLVELGKFINSLESKNVHPDGIKILKKAFKRISKMQTQYSEYQVLRNYFDIIMEIPFGIYTENKSIDLATAKEKLDSDHYGLVQVKRRLLEYLSVLKLREMLHQTGLKEKANTDTISATTPVVNASINKSYRKTPKPPFLLLVGPPGVGKSSIANSVANVLGRKFQRISLGGVHNEADIRGHRRTYVGSMTGQIINALCKAGCMNPVILLDEIDKVLDMNSGTGRHGSRINGDPGAALLEVLDPEQNDSFMDHYVGFPVDLSRVLFLCTANDLSGLSAPLRDRMELITIEGYTSQEKIAIGRDFLLPKQISLNSLDLIGTHLELAHDAWESIVTEYTREPGIRNLNRRIAAVVRGKVIEHVENNMQSESHHTISKDQLPKYLGLPLHPIVHELTYQTSFALKYGSVNGLSYNSDGSGSVLVFEVIRNGTTKEAGPIVHTTGNLGSILEESIRISTSLVKSLLIRQIVHDENPNSTKPIKEFLSTECHLHVPMGAISKDGPSAGAAISLALLSLAFKRPVDTRLCITGEITLRGKILPVGGIKEKLLGAQLYGMSHALIPKGNRNDVIQTVYPYTDQQQAALDDLSMPELKEIRSKIGIKVSYCNDLHDLVSNVWPHNSSVLWSDQLNPTPRPYAL</sequence>
<dbReference type="EC" id="3.4.21.-" evidence="6"/>
<dbReference type="AlphaFoldDB" id="G8JNK9"/>
<dbReference type="InterPro" id="IPR054594">
    <property type="entry name" value="Lon_lid"/>
</dbReference>
<feature type="active site" evidence="6 7">
    <location>
        <position position="893"/>
    </location>
</feature>
<dbReference type="Pfam" id="PF00004">
    <property type="entry name" value="AAA"/>
    <property type="match status" value="1"/>
</dbReference>
<feature type="short sequence motif" description="Microbody targeting signal" evidence="6">
    <location>
        <begin position="1025"/>
        <end position="1027"/>
    </location>
</feature>
<dbReference type="PROSITE" id="PS51786">
    <property type="entry name" value="LON_PROTEOLYTIC"/>
    <property type="match status" value="1"/>
</dbReference>
<dbReference type="GO" id="GO:0004252">
    <property type="term" value="F:serine-type endopeptidase activity"/>
    <property type="evidence" value="ECO:0007669"/>
    <property type="project" value="UniProtKB-UniRule"/>
</dbReference>
<evidence type="ECO:0000313" key="10">
    <source>
        <dbReference type="EMBL" id="AET37925.1"/>
    </source>
</evidence>
<dbReference type="PRINTS" id="PR00830">
    <property type="entry name" value="ENDOLAPTASE"/>
</dbReference>
<dbReference type="GO" id="GO:0016485">
    <property type="term" value="P:protein processing"/>
    <property type="evidence" value="ECO:0007669"/>
    <property type="project" value="UniProtKB-UniRule"/>
</dbReference>
<dbReference type="PANTHER" id="PTHR10046">
    <property type="entry name" value="ATP DEPENDENT LON PROTEASE FAMILY MEMBER"/>
    <property type="match status" value="1"/>
</dbReference>
<comment type="subcellular location">
    <subcellularLocation>
        <location evidence="6">Peroxisome matrix</location>
    </subcellularLocation>
</comment>
<dbReference type="GO" id="GO:0006515">
    <property type="term" value="P:protein quality control for misfolded or incompletely synthesized proteins"/>
    <property type="evidence" value="ECO:0007669"/>
    <property type="project" value="UniProtKB-UniRule"/>
</dbReference>
<dbReference type="InterPro" id="IPR020568">
    <property type="entry name" value="Ribosomal_Su5_D2-typ_SF"/>
</dbReference>
<dbReference type="SUPFAM" id="SSF52540">
    <property type="entry name" value="P-loop containing nucleoside triphosphate hydrolases"/>
    <property type="match status" value="1"/>
</dbReference>
<dbReference type="STRING" id="931890.G8JNK9"/>
<gene>
    <name evidence="10" type="ordered locus">Ecym_2174</name>
</gene>
<dbReference type="Pfam" id="PF05362">
    <property type="entry name" value="Lon_C"/>
    <property type="match status" value="1"/>
</dbReference>
<dbReference type="Proteomes" id="UP000006790">
    <property type="component" value="Chromosome 2"/>
</dbReference>
<dbReference type="Gene3D" id="1.10.8.60">
    <property type="match status" value="1"/>
</dbReference>
<dbReference type="KEGG" id="erc:Ecym_2174"/>
<feature type="domain" description="Lon proteolytic" evidence="9">
    <location>
        <begin position="792"/>
        <end position="1008"/>
    </location>
</feature>
<dbReference type="RefSeq" id="XP_003644742.1">
    <property type="nucleotide sequence ID" value="XM_003644694.1"/>
</dbReference>
<dbReference type="GeneID" id="11471808"/>
<keyword evidence="6" id="KW-0576">Peroxisome</keyword>
<dbReference type="GO" id="GO:0004176">
    <property type="term" value="F:ATP-dependent peptidase activity"/>
    <property type="evidence" value="ECO:0007669"/>
    <property type="project" value="UniProtKB-UniRule"/>
</dbReference>
<dbReference type="GO" id="GO:0005524">
    <property type="term" value="F:ATP binding"/>
    <property type="evidence" value="ECO:0007669"/>
    <property type="project" value="UniProtKB-UniRule"/>
</dbReference>
<keyword evidence="2" id="KW-0547">Nucleotide-binding</keyword>
<evidence type="ECO:0000256" key="8">
    <source>
        <dbReference type="SAM" id="MobiDB-lite"/>
    </source>
</evidence>
<dbReference type="InterPro" id="IPR003593">
    <property type="entry name" value="AAA+_ATPase"/>
</dbReference>
<dbReference type="GO" id="GO:0016558">
    <property type="term" value="P:protein import into peroxisome matrix"/>
    <property type="evidence" value="ECO:0007669"/>
    <property type="project" value="UniProtKB-UniRule"/>
</dbReference>
<dbReference type="EMBL" id="CP002498">
    <property type="protein sequence ID" value="AET37925.1"/>
    <property type="molecule type" value="Genomic_DNA"/>
</dbReference>
<proteinExistence type="inferred from homology"/>
<dbReference type="InterPro" id="IPR008269">
    <property type="entry name" value="Lon_proteolytic"/>
</dbReference>
<dbReference type="CDD" id="cd19500">
    <property type="entry name" value="RecA-like_Lon"/>
    <property type="match status" value="1"/>
</dbReference>
<dbReference type="InterPro" id="IPR003959">
    <property type="entry name" value="ATPase_AAA_core"/>
</dbReference>
<evidence type="ECO:0000256" key="1">
    <source>
        <dbReference type="ARBA" id="ARBA00022670"/>
    </source>
</evidence>
<reference evidence="11" key="1">
    <citation type="journal article" date="2012" name="G3 (Bethesda)">
        <title>Pichia sorbitophila, an interspecies yeast hybrid reveals early steps of genome resolution following polyploidization.</title>
        <authorList>
            <person name="Leh Louis V."/>
            <person name="Despons L."/>
            <person name="Friedrich A."/>
            <person name="Martin T."/>
            <person name="Durrens P."/>
            <person name="Casaregola S."/>
            <person name="Neuveglise C."/>
            <person name="Fairhead C."/>
            <person name="Marck C."/>
            <person name="Cruz J.A."/>
            <person name="Straub M.L."/>
            <person name="Kugler V."/>
            <person name="Sacerdot C."/>
            <person name="Uzunov Z."/>
            <person name="Thierry A."/>
            <person name="Weiss S."/>
            <person name="Bleykasten C."/>
            <person name="De Montigny J."/>
            <person name="Jacques N."/>
            <person name="Jung P."/>
            <person name="Lemaire M."/>
            <person name="Mallet S."/>
            <person name="Morel G."/>
            <person name="Richard G.F."/>
            <person name="Sarkar A."/>
            <person name="Savel G."/>
            <person name="Schacherer J."/>
            <person name="Seret M.L."/>
            <person name="Talla E."/>
            <person name="Samson G."/>
            <person name="Jubin C."/>
            <person name="Poulain J."/>
            <person name="Vacherie B."/>
            <person name="Barbe V."/>
            <person name="Pelletier E."/>
            <person name="Sherman D.J."/>
            <person name="Westhof E."/>
            <person name="Weissenbach J."/>
            <person name="Baret P.V."/>
            <person name="Wincker P."/>
            <person name="Gaillardin C."/>
            <person name="Dujon B."/>
            <person name="Souciet J.L."/>
        </authorList>
    </citation>
    <scope>NUCLEOTIDE SEQUENCE [LARGE SCALE GENOMIC DNA]</scope>
    <source>
        <strain evidence="11">CBS 270.75 / DBVPG 7215 / KCTC 17166 / NRRL Y-17582</strain>
    </source>
</reference>
<dbReference type="Gene3D" id="3.40.50.300">
    <property type="entry name" value="P-loop containing nucleotide triphosphate hydrolases"/>
    <property type="match status" value="1"/>
</dbReference>
<dbReference type="InterPro" id="IPR027501">
    <property type="entry name" value="Lonp2_euk"/>
</dbReference>
<feature type="active site" evidence="6 7">
    <location>
        <position position="936"/>
    </location>
</feature>